<evidence type="ECO:0000256" key="4">
    <source>
        <dbReference type="RuleBase" id="RU004328"/>
    </source>
</evidence>
<dbReference type="InterPro" id="IPR033697">
    <property type="entry name" value="Ribonuclease_T2_eukaryotic"/>
</dbReference>
<protein>
    <submittedName>
        <fullName evidence="5 6">Uncharacterized protein</fullName>
    </submittedName>
</protein>
<dbReference type="EnsemblMetazoa" id="CapteT154023">
    <property type="protein sequence ID" value="CapteP154023"/>
    <property type="gene ID" value="CapteG154023"/>
</dbReference>
<dbReference type="InterPro" id="IPR018188">
    <property type="entry name" value="RNase_T2_His_AS_1"/>
</dbReference>
<dbReference type="AlphaFoldDB" id="R7U8Q8"/>
<dbReference type="InterPro" id="IPR001568">
    <property type="entry name" value="RNase_T2-like"/>
</dbReference>
<dbReference type="PANTHER" id="PTHR11240:SF22">
    <property type="entry name" value="RIBONUCLEASE T2"/>
    <property type="match status" value="1"/>
</dbReference>
<reference evidence="7" key="1">
    <citation type="submission" date="2012-12" db="EMBL/GenBank/DDBJ databases">
        <authorList>
            <person name="Hellsten U."/>
            <person name="Grimwood J."/>
            <person name="Chapman J.A."/>
            <person name="Shapiro H."/>
            <person name="Aerts A."/>
            <person name="Otillar R.P."/>
            <person name="Terry A.Y."/>
            <person name="Boore J.L."/>
            <person name="Simakov O."/>
            <person name="Marletaz F."/>
            <person name="Cho S.-J."/>
            <person name="Edsinger-Gonzales E."/>
            <person name="Havlak P."/>
            <person name="Kuo D.-H."/>
            <person name="Larsson T."/>
            <person name="Lv J."/>
            <person name="Arendt D."/>
            <person name="Savage R."/>
            <person name="Osoegawa K."/>
            <person name="de Jong P."/>
            <person name="Lindberg D.R."/>
            <person name="Seaver E.C."/>
            <person name="Weisblat D.A."/>
            <person name="Putnam N.H."/>
            <person name="Grigoriev I.V."/>
            <person name="Rokhsar D.S."/>
        </authorList>
    </citation>
    <scope>NUCLEOTIDE SEQUENCE</scope>
    <source>
        <strain evidence="7">I ESC-2004</strain>
    </source>
</reference>
<dbReference type="PANTHER" id="PTHR11240">
    <property type="entry name" value="RIBONUCLEASE T2"/>
    <property type="match status" value="1"/>
</dbReference>
<proteinExistence type="inferred from homology"/>
<organism evidence="5">
    <name type="scientific">Capitella teleta</name>
    <name type="common">Polychaete worm</name>
    <dbReference type="NCBI Taxonomy" id="283909"/>
    <lineage>
        <taxon>Eukaryota</taxon>
        <taxon>Metazoa</taxon>
        <taxon>Spiralia</taxon>
        <taxon>Lophotrochozoa</taxon>
        <taxon>Annelida</taxon>
        <taxon>Polychaeta</taxon>
        <taxon>Sedentaria</taxon>
        <taxon>Scolecida</taxon>
        <taxon>Capitellidae</taxon>
        <taxon>Capitella</taxon>
    </lineage>
</organism>
<reference evidence="5 7" key="2">
    <citation type="journal article" date="2013" name="Nature">
        <title>Insights into bilaterian evolution from three spiralian genomes.</title>
        <authorList>
            <person name="Simakov O."/>
            <person name="Marletaz F."/>
            <person name="Cho S.J."/>
            <person name="Edsinger-Gonzales E."/>
            <person name="Havlak P."/>
            <person name="Hellsten U."/>
            <person name="Kuo D.H."/>
            <person name="Larsson T."/>
            <person name="Lv J."/>
            <person name="Arendt D."/>
            <person name="Savage R."/>
            <person name="Osoegawa K."/>
            <person name="de Jong P."/>
            <person name="Grimwood J."/>
            <person name="Chapman J.A."/>
            <person name="Shapiro H."/>
            <person name="Aerts A."/>
            <person name="Otillar R.P."/>
            <person name="Terry A.Y."/>
            <person name="Boore J.L."/>
            <person name="Grigoriev I.V."/>
            <person name="Lindberg D.R."/>
            <person name="Seaver E.C."/>
            <person name="Weisblat D.A."/>
            <person name="Putnam N.H."/>
            <person name="Rokhsar D.S."/>
        </authorList>
    </citation>
    <scope>NUCLEOTIDE SEQUENCE</scope>
    <source>
        <strain evidence="5 7">I ESC-2004</strain>
    </source>
</reference>
<dbReference type="GO" id="GO:0003723">
    <property type="term" value="F:RNA binding"/>
    <property type="evidence" value="ECO:0007669"/>
    <property type="project" value="InterPro"/>
</dbReference>
<comment type="similarity">
    <text evidence="1 4">Belongs to the RNase T2 family.</text>
</comment>
<gene>
    <name evidence="5" type="ORF">CAPTEDRAFT_154023</name>
</gene>
<dbReference type="PROSITE" id="PS00530">
    <property type="entry name" value="RNASE_T2_1"/>
    <property type="match status" value="1"/>
</dbReference>
<keyword evidence="7" id="KW-1185">Reference proteome</keyword>
<evidence type="ECO:0000256" key="3">
    <source>
        <dbReference type="PIRSR" id="PIRSR633697-1"/>
    </source>
</evidence>
<dbReference type="STRING" id="283909.R7U8Q8"/>
<evidence type="ECO:0000256" key="2">
    <source>
        <dbReference type="ARBA" id="ARBA00023157"/>
    </source>
</evidence>
<evidence type="ECO:0000313" key="5">
    <source>
        <dbReference type="EMBL" id="ELT99500.1"/>
    </source>
</evidence>
<feature type="active site" evidence="3">
    <location>
        <position position="35"/>
    </location>
</feature>
<dbReference type="OMA" id="MQKEWPT"/>
<reference evidence="6" key="3">
    <citation type="submission" date="2015-06" db="UniProtKB">
        <authorList>
            <consortium name="EnsemblMetazoa"/>
        </authorList>
    </citation>
    <scope>IDENTIFICATION</scope>
</reference>
<dbReference type="EMBL" id="AMQN01001942">
    <property type="status" value="NOT_ANNOTATED_CDS"/>
    <property type="molecule type" value="Genomic_DNA"/>
</dbReference>
<dbReference type="SUPFAM" id="SSF55895">
    <property type="entry name" value="Ribonuclease Rh-like"/>
    <property type="match status" value="1"/>
</dbReference>
<evidence type="ECO:0000313" key="7">
    <source>
        <dbReference type="Proteomes" id="UP000014760"/>
    </source>
</evidence>
<dbReference type="Proteomes" id="UP000014760">
    <property type="component" value="Unassembled WGS sequence"/>
</dbReference>
<keyword evidence="2" id="KW-1015">Disulfide bond</keyword>
<dbReference type="GO" id="GO:0005576">
    <property type="term" value="C:extracellular region"/>
    <property type="evidence" value="ECO:0007669"/>
    <property type="project" value="TreeGrafter"/>
</dbReference>
<dbReference type="Gene3D" id="3.90.730.10">
    <property type="entry name" value="Ribonuclease T2-like"/>
    <property type="match status" value="1"/>
</dbReference>
<feature type="active site" evidence="3">
    <location>
        <position position="88"/>
    </location>
</feature>
<accession>R7U8Q8</accession>
<sequence length="214" mass="24798">MVFTQQWPQSICQDLRRTHEHDCAIPENVTSWTVHGLWPNRNGTEGPNFCNSSVKFDFSTLKPILPELLMTWPNLYTDTEIASFWEHEWTKHGTCAMSLDALATEFKYFSMGLNLHKRYDYMQTLKQFGITPRDNYLYQFTDILNAFNKGFGGRTNLQCTYDPETKTQYIAQVEICVSKSFQVIDCEHHSSSGFGRIEGCRDTEQIALPLIHHP</sequence>
<dbReference type="CDD" id="cd01061">
    <property type="entry name" value="RNase_T2_euk"/>
    <property type="match status" value="1"/>
</dbReference>
<dbReference type="OrthoDB" id="435754at2759"/>
<name>R7U8Q8_CAPTE</name>
<dbReference type="HOGENOM" id="CLU_069912_1_0_1"/>
<dbReference type="Pfam" id="PF00445">
    <property type="entry name" value="Ribonuclease_T2"/>
    <property type="match status" value="1"/>
</dbReference>
<dbReference type="InterPro" id="IPR036430">
    <property type="entry name" value="RNase_T2-like_sf"/>
</dbReference>
<evidence type="ECO:0000256" key="1">
    <source>
        <dbReference type="ARBA" id="ARBA00007469"/>
    </source>
</evidence>
<dbReference type="EMBL" id="KB306824">
    <property type="protein sequence ID" value="ELT99500.1"/>
    <property type="molecule type" value="Genomic_DNA"/>
</dbReference>
<dbReference type="GO" id="GO:0006401">
    <property type="term" value="P:RNA catabolic process"/>
    <property type="evidence" value="ECO:0007669"/>
    <property type="project" value="TreeGrafter"/>
</dbReference>
<dbReference type="GO" id="GO:0033897">
    <property type="term" value="F:ribonuclease T2 activity"/>
    <property type="evidence" value="ECO:0007669"/>
    <property type="project" value="InterPro"/>
</dbReference>
<dbReference type="InterPro" id="IPR033130">
    <property type="entry name" value="RNase_T2_His_AS_2"/>
</dbReference>
<dbReference type="FunCoup" id="R7U8Q8">
    <property type="interactions" value="84"/>
</dbReference>
<evidence type="ECO:0000313" key="6">
    <source>
        <dbReference type="EnsemblMetazoa" id="CapteP154023"/>
    </source>
</evidence>
<dbReference type="PROSITE" id="PS00531">
    <property type="entry name" value="RNASE_T2_2"/>
    <property type="match status" value="1"/>
</dbReference>
<feature type="active site" evidence="3">
    <location>
        <position position="92"/>
    </location>
</feature>